<accession>A0A433J261</accession>
<evidence type="ECO:0000313" key="3">
    <source>
        <dbReference type="Proteomes" id="UP000280346"/>
    </source>
</evidence>
<dbReference type="Proteomes" id="UP000280346">
    <property type="component" value="Unassembled WGS sequence"/>
</dbReference>
<feature type="transmembrane region" description="Helical" evidence="1">
    <location>
        <begin position="28"/>
        <end position="48"/>
    </location>
</feature>
<keyword evidence="1" id="KW-0812">Transmembrane</keyword>
<feature type="transmembrane region" description="Helical" evidence="1">
    <location>
        <begin position="5"/>
        <end position="22"/>
    </location>
</feature>
<reference evidence="2 3" key="1">
    <citation type="submission" date="2018-12" db="EMBL/GenBank/DDBJ databases">
        <authorList>
            <person name="Yang Y."/>
        </authorList>
    </citation>
    <scope>NUCLEOTIDE SEQUENCE [LARGE SCALE GENOMIC DNA]</scope>
    <source>
        <strain evidence="2 3">GSF71</strain>
    </source>
</reference>
<sequence>MSSRAIVSLGVWILAVVLVGTMTVGAALFFYVGLTAFFALVAVVLSVVSRRRAERRERSCL</sequence>
<evidence type="ECO:0000256" key="1">
    <source>
        <dbReference type="SAM" id="Phobius"/>
    </source>
</evidence>
<keyword evidence="3" id="KW-1185">Reference proteome</keyword>
<dbReference type="RefSeq" id="WP_127003068.1">
    <property type="nucleotide sequence ID" value="NZ_CP173191.1"/>
</dbReference>
<name>A0A433J261_9PROT</name>
<evidence type="ECO:0000313" key="2">
    <source>
        <dbReference type="EMBL" id="RUQ65191.1"/>
    </source>
</evidence>
<dbReference type="AlphaFoldDB" id="A0A433J261"/>
<protein>
    <submittedName>
        <fullName evidence="2">Uncharacterized protein</fullName>
    </submittedName>
</protein>
<organism evidence="2 3">
    <name type="scientific">Azospirillum doebereinerae</name>
    <dbReference type="NCBI Taxonomy" id="92933"/>
    <lineage>
        <taxon>Bacteria</taxon>
        <taxon>Pseudomonadati</taxon>
        <taxon>Pseudomonadota</taxon>
        <taxon>Alphaproteobacteria</taxon>
        <taxon>Rhodospirillales</taxon>
        <taxon>Azospirillaceae</taxon>
        <taxon>Azospirillum</taxon>
    </lineage>
</organism>
<dbReference type="EMBL" id="RZIJ01000026">
    <property type="protein sequence ID" value="RUQ65191.1"/>
    <property type="molecule type" value="Genomic_DNA"/>
</dbReference>
<gene>
    <name evidence="2" type="ORF">EJ913_25050</name>
</gene>
<keyword evidence="1" id="KW-0472">Membrane</keyword>
<keyword evidence="1" id="KW-1133">Transmembrane helix</keyword>
<proteinExistence type="predicted"/>
<dbReference type="OrthoDB" id="7307698at2"/>
<comment type="caution">
    <text evidence="2">The sequence shown here is derived from an EMBL/GenBank/DDBJ whole genome shotgun (WGS) entry which is preliminary data.</text>
</comment>